<evidence type="ECO:0000313" key="2">
    <source>
        <dbReference type="Proteomes" id="UP000228767"/>
    </source>
</evidence>
<name>A0A2H0RDS4_9BACT</name>
<dbReference type="InterPro" id="IPR035093">
    <property type="entry name" value="RelE/ParE_toxin_dom_sf"/>
</dbReference>
<dbReference type="SUPFAM" id="SSF143011">
    <property type="entry name" value="RelE-like"/>
    <property type="match status" value="1"/>
</dbReference>
<gene>
    <name evidence="1" type="ORF">COV10_03340</name>
</gene>
<accession>A0A2H0RDS4</accession>
<proteinExistence type="predicted"/>
<dbReference type="AlphaFoldDB" id="A0A2H0RDS4"/>
<dbReference type="EMBL" id="PCYI01000021">
    <property type="protein sequence ID" value="PIR44701.1"/>
    <property type="molecule type" value="Genomic_DNA"/>
</dbReference>
<evidence type="ECO:0008006" key="3">
    <source>
        <dbReference type="Google" id="ProtNLM"/>
    </source>
</evidence>
<dbReference type="Gene3D" id="3.30.2310.20">
    <property type="entry name" value="RelE-like"/>
    <property type="match status" value="1"/>
</dbReference>
<organism evidence="1 2">
    <name type="scientific">Candidatus Vogelbacteria bacterium CG10_big_fil_rev_8_21_14_0_10_51_16</name>
    <dbReference type="NCBI Taxonomy" id="1975045"/>
    <lineage>
        <taxon>Bacteria</taxon>
        <taxon>Candidatus Vogeliibacteriota</taxon>
    </lineage>
</organism>
<dbReference type="Proteomes" id="UP000228767">
    <property type="component" value="Unassembled WGS sequence"/>
</dbReference>
<protein>
    <recommendedName>
        <fullName evidence="3">Type II toxin-antitoxin system RelE/ParE family toxin</fullName>
    </recommendedName>
</protein>
<sequence length="82" mass="9985">MDRIDKFLRKLDHDEALLVRDLLKRIYARAWQGLDLKKLKGYESIYRVRTRKIRIIFKVATRSPFEIKLLSISRKDDHTYHL</sequence>
<evidence type="ECO:0000313" key="1">
    <source>
        <dbReference type="EMBL" id="PIR44701.1"/>
    </source>
</evidence>
<reference evidence="1 2" key="1">
    <citation type="submission" date="2017-09" db="EMBL/GenBank/DDBJ databases">
        <title>Depth-based differentiation of microbial function through sediment-hosted aquifers and enrichment of novel symbionts in the deep terrestrial subsurface.</title>
        <authorList>
            <person name="Probst A.J."/>
            <person name="Ladd B."/>
            <person name="Jarett J.K."/>
            <person name="Geller-Mcgrath D.E."/>
            <person name="Sieber C.M."/>
            <person name="Emerson J.B."/>
            <person name="Anantharaman K."/>
            <person name="Thomas B.C."/>
            <person name="Malmstrom R."/>
            <person name="Stieglmeier M."/>
            <person name="Klingl A."/>
            <person name="Woyke T."/>
            <person name="Ryan C.M."/>
            <person name="Banfield J.F."/>
        </authorList>
    </citation>
    <scope>NUCLEOTIDE SEQUENCE [LARGE SCALE GENOMIC DNA]</scope>
    <source>
        <strain evidence="1">CG10_big_fil_rev_8_21_14_0_10_51_16</strain>
    </source>
</reference>
<comment type="caution">
    <text evidence="1">The sequence shown here is derived from an EMBL/GenBank/DDBJ whole genome shotgun (WGS) entry which is preliminary data.</text>
</comment>